<feature type="region of interest" description="Disordered" evidence="6">
    <location>
        <begin position="580"/>
        <end position="605"/>
    </location>
</feature>
<dbReference type="PROSITE" id="PS51455">
    <property type="entry name" value="PIPK"/>
    <property type="match status" value="1"/>
</dbReference>
<feature type="transmembrane region" description="Helical" evidence="7">
    <location>
        <begin position="418"/>
        <end position="439"/>
    </location>
</feature>
<feature type="region of interest" description="Disordered" evidence="6">
    <location>
        <begin position="1099"/>
        <end position="1134"/>
    </location>
</feature>
<keyword evidence="5" id="KW-0418">Kinase</keyword>
<gene>
    <name evidence="10" type="ORF">CCR75_000862</name>
</gene>
<dbReference type="GO" id="GO:0016308">
    <property type="term" value="F:1-phosphatidylinositol-4-phosphate 5-kinase activity"/>
    <property type="evidence" value="ECO:0007669"/>
    <property type="project" value="TreeGrafter"/>
</dbReference>
<dbReference type="OrthoDB" id="2129491at2759"/>
<dbReference type="GO" id="GO:0046854">
    <property type="term" value="P:phosphatidylinositol phosphate biosynthetic process"/>
    <property type="evidence" value="ECO:0007669"/>
    <property type="project" value="TreeGrafter"/>
</dbReference>
<comment type="caution">
    <text evidence="10">The sequence shown here is derived from an EMBL/GenBank/DDBJ whole genome shotgun (WGS) entry which is preliminary data.</text>
</comment>
<keyword evidence="5" id="KW-0808">Transferase</keyword>
<reference evidence="10 11" key="1">
    <citation type="journal article" date="2021" name="Genome Biol.">
        <title>AFLAP: assembly-free linkage analysis pipeline using k-mers from genome sequencing data.</title>
        <authorList>
            <person name="Fletcher K."/>
            <person name="Zhang L."/>
            <person name="Gil J."/>
            <person name="Han R."/>
            <person name="Cavanaugh K."/>
            <person name="Michelmore R."/>
        </authorList>
    </citation>
    <scope>NUCLEOTIDE SEQUENCE [LARGE SCALE GENOMIC DNA]</scope>
    <source>
        <strain evidence="10 11">SF5</strain>
    </source>
</reference>
<evidence type="ECO:0000313" key="11">
    <source>
        <dbReference type="Proteomes" id="UP000294530"/>
    </source>
</evidence>
<evidence type="ECO:0000259" key="9">
    <source>
        <dbReference type="PROSITE" id="PS51455"/>
    </source>
</evidence>
<dbReference type="PROSITE" id="PS50261">
    <property type="entry name" value="G_PROTEIN_RECEP_F2_4"/>
    <property type="match status" value="1"/>
</dbReference>
<dbReference type="InterPro" id="IPR002498">
    <property type="entry name" value="PInositol-4-P-4/5-kinase_core"/>
</dbReference>
<evidence type="ECO:0000256" key="3">
    <source>
        <dbReference type="ARBA" id="ARBA00022989"/>
    </source>
</evidence>
<evidence type="ECO:0000256" key="2">
    <source>
        <dbReference type="ARBA" id="ARBA00022692"/>
    </source>
</evidence>
<dbReference type="EMBL" id="SHOA02000006">
    <property type="protein sequence ID" value="TDH69989.1"/>
    <property type="molecule type" value="Genomic_DNA"/>
</dbReference>
<dbReference type="GO" id="GO:0005886">
    <property type="term" value="C:plasma membrane"/>
    <property type="evidence" value="ECO:0007669"/>
    <property type="project" value="TreeGrafter"/>
</dbReference>
<dbReference type="Pfam" id="PF01504">
    <property type="entry name" value="PIP5K"/>
    <property type="match status" value="1"/>
</dbReference>
<protein>
    <submittedName>
        <fullName evidence="10">Uncharacterized protein</fullName>
    </submittedName>
</protein>
<feature type="transmembrane region" description="Helical" evidence="7">
    <location>
        <begin position="366"/>
        <end position="389"/>
    </location>
</feature>
<dbReference type="Gene3D" id="3.30.800.10">
    <property type="entry name" value="Phosphatidylinositol Phosphate Kinase II Beta"/>
    <property type="match status" value="1"/>
</dbReference>
<dbReference type="GO" id="GO:0004930">
    <property type="term" value="F:G protein-coupled receptor activity"/>
    <property type="evidence" value="ECO:0007669"/>
    <property type="project" value="InterPro"/>
</dbReference>
<feature type="transmembrane region" description="Helical" evidence="7">
    <location>
        <begin position="323"/>
        <end position="346"/>
    </location>
</feature>
<dbReference type="InterPro" id="IPR027483">
    <property type="entry name" value="PInositol-4-P-4/5-kinase_C_sf"/>
</dbReference>
<dbReference type="AlphaFoldDB" id="A0A976IFP8"/>
<evidence type="ECO:0000313" key="10">
    <source>
        <dbReference type="EMBL" id="TDH69989.1"/>
    </source>
</evidence>
<feature type="domain" description="PIPK" evidence="9">
    <location>
        <begin position="620"/>
        <end position="1062"/>
    </location>
</feature>
<feature type="compositionally biased region" description="Basic and acidic residues" evidence="6">
    <location>
        <begin position="588"/>
        <end position="599"/>
    </location>
</feature>
<name>A0A976IFP8_BRELC</name>
<sequence>MEVDAPQRPSDEIDMATTTSVFSVAPSSPSQSRHVLNRSAGTATDTGASTFSVSPSPLSSPISSILHPSIHRAATPPPTVSTDTHSRLQSALRTLAKPQEPKISQRVSIEYPHDNPSAASSNVNPFVTNDSRSHRNPFTISNRMNSFHLRDSMLSKMSSNVGNFRDSFLGVLGKSLPGIDPLEISPHQEFNLAVIDETGGLDETIGQILKPPINFRNWSNEGYSVLFFGLFFVLLLFSLTQSTEKLQGYSIDPGLVFGSLVTLVLCTCVFVTYHGVQSFQKHPNPLIYYKCVIDMLVALRFLLDPVFLDLGMYRRNDSNSCAYLSGMTQFLFLSSDCWYFAQIVDLYWSLTNPFMSVQANRKTFKLLIYSAGTFTGFITLTIPTIHGLADGNFCWTRQKTSIKVMERNFFQLNRGSWLLFYSWMLLFYLSGIAVLFFGIKRLRSGLRDTLQSRREMLRNGALSITSYTIYWTIVFFWYALSFQTRDTYDKNGKFPPSHVFRAYSFTLSARGAVDYLVWFTINRPSQIRPCWLQFTTDSADKEFSAQLNTALQEELIYFTIDGMTRAIQSAEDEFLQASTRSRTQRLVSSDDERNDKFSHQDTTTRATVAKSTSSLFQTVQRNRMLSTITEAISAGLYRPNSVDVDTKRATKEAEKSFQIPDNHSNQQQSHTSLETPLTTASPSSLIRFTPYKPHAFAELRQAFDIHATAFRSSFETSTKPKISEGASGAFMFLSGDKKYIVKSLAENEARFLCEIATTYVAYLIAHPQSFITKFYGCFKITMYDRRFYFIVMENLFDVMEVGVQIHHRFDIKGSWVNRSYKRPRQGAKVKCRHCSMMFQYNRTKNTPCPNVVGLHEPNVVLKDNDLRTRMRIGREEGVVLYEQLRHDSLFLCQLGSMDYSLLLGVVDIEFLVDPPSLVDSHGTTSRSSHTVLDTLSNDSFVSKPSTTESTESSSCAPVVATSTSPRVHSFGYESATDLNTSRFVSSCLNAPQPKHSMRKSRRVFGPGYYYVGVIDILQTWTLQKRMERFWKVTVQQKDGNGLSAMDPIRYQRRFEAKLREIISIPKQYFRTEPRVGMAASVQRLSPVLQAAAAFEAAMETRRDEARNRNDSSTSGVSSTVVDGGDLEQAGRNPEPILLPFNQRLISTNSMPSQRSLTDYTV</sequence>
<dbReference type="CDD" id="cd00139">
    <property type="entry name" value="PIPKc"/>
    <property type="match status" value="1"/>
</dbReference>
<dbReference type="Pfam" id="PF00002">
    <property type="entry name" value="7tm_2"/>
    <property type="match status" value="1"/>
</dbReference>
<feature type="region of interest" description="Disordered" evidence="6">
    <location>
        <begin position="645"/>
        <end position="677"/>
    </location>
</feature>
<keyword evidence="2 7" id="KW-0812">Transmembrane</keyword>
<feature type="transmembrane region" description="Helical" evidence="7">
    <location>
        <begin position="254"/>
        <end position="274"/>
    </location>
</feature>
<dbReference type="Gene3D" id="1.20.1070.10">
    <property type="entry name" value="Rhodopsin 7-helix transmembrane proteins"/>
    <property type="match status" value="1"/>
</dbReference>
<dbReference type="InterPro" id="IPR027484">
    <property type="entry name" value="PInositol-4-P-5-kinase_N"/>
</dbReference>
<feature type="transmembrane region" description="Helical" evidence="7">
    <location>
        <begin position="460"/>
        <end position="480"/>
    </location>
</feature>
<evidence type="ECO:0000256" key="6">
    <source>
        <dbReference type="SAM" id="MobiDB-lite"/>
    </source>
</evidence>
<keyword evidence="5" id="KW-0547">Nucleotide-binding</keyword>
<dbReference type="InterPro" id="IPR000832">
    <property type="entry name" value="GPCR_2_secretin-like"/>
</dbReference>
<dbReference type="InterPro" id="IPR023610">
    <property type="entry name" value="PInositol-4/5-P-5/4-kinase"/>
</dbReference>
<dbReference type="SUPFAM" id="SSF56104">
    <property type="entry name" value="SAICAR synthase-like"/>
    <property type="match status" value="1"/>
</dbReference>
<dbReference type="Proteomes" id="UP000294530">
    <property type="component" value="Unassembled WGS sequence"/>
</dbReference>
<dbReference type="GO" id="GO:0005524">
    <property type="term" value="F:ATP binding"/>
    <property type="evidence" value="ECO:0007669"/>
    <property type="project" value="UniProtKB-UniRule"/>
</dbReference>
<evidence type="ECO:0000256" key="4">
    <source>
        <dbReference type="ARBA" id="ARBA00023136"/>
    </source>
</evidence>
<dbReference type="InterPro" id="IPR017981">
    <property type="entry name" value="GPCR_2-like_7TM"/>
</dbReference>
<evidence type="ECO:0000256" key="1">
    <source>
        <dbReference type="ARBA" id="ARBA00004141"/>
    </source>
</evidence>
<dbReference type="Gene3D" id="3.30.810.10">
    <property type="entry name" value="2-Layer Sandwich"/>
    <property type="match status" value="1"/>
</dbReference>
<feature type="compositionally biased region" description="Basic and acidic residues" evidence="6">
    <location>
        <begin position="645"/>
        <end position="655"/>
    </location>
</feature>
<comment type="subcellular location">
    <subcellularLocation>
        <location evidence="1">Membrane</location>
        <topology evidence="1">Multi-pass membrane protein</topology>
    </subcellularLocation>
</comment>
<organism evidence="10 11">
    <name type="scientific">Bremia lactucae</name>
    <name type="common">Lettuce downy mildew</name>
    <dbReference type="NCBI Taxonomy" id="4779"/>
    <lineage>
        <taxon>Eukaryota</taxon>
        <taxon>Sar</taxon>
        <taxon>Stramenopiles</taxon>
        <taxon>Oomycota</taxon>
        <taxon>Peronosporomycetes</taxon>
        <taxon>Peronosporales</taxon>
        <taxon>Peronosporaceae</taxon>
        <taxon>Bremia</taxon>
    </lineage>
</organism>
<dbReference type="GO" id="GO:0007166">
    <property type="term" value="P:cell surface receptor signaling pathway"/>
    <property type="evidence" value="ECO:0007669"/>
    <property type="project" value="InterPro"/>
</dbReference>
<feature type="domain" description="G-protein coupled receptors family 2 profile 2" evidence="8">
    <location>
        <begin position="259"/>
        <end position="522"/>
    </location>
</feature>
<dbReference type="RefSeq" id="XP_067819488.1">
    <property type="nucleotide sequence ID" value="XM_067958968.1"/>
</dbReference>
<feature type="compositionally biased region" description="Low complexity" evidence="6">
    <location>
        <begin position="1110"/>
        <end position="1123"/>
    </location>
</feature>
<feature type="transmembrane region" description="Helical" evidence="7">
    <location>
        <begin position="286"/>
        <end position="303"/>
    </location>
</feature>
<evidence type="ECO:0000256" key="7">
    <source>
        <dbReference type="SAM" id="Phobius"/>
    </source>
</evidence>
<dbReference type="KEGG" id="blac:94344639"/>
<dbReference type="PANTHER" id="PTHR23086">
    <property type="entry name" value="PHOSPHATIDYLINOSITOL-4-PHOSPHATE 5-KINASE"/>
    <property type="match status" value="1"/>
</dbReference>
<keyword evidence="11" id="KW-1185">Reference proteome</keyword>
<dbReference type="SMART" id="SM00330">
    <property type="entry name" value="PIPKc"/>
    <property type="match status" value="1"/>
</dbReference>
<proteinExistence type="predicted"/>
<keyword evidence="4 7" id="KW-0472">Membrane</keyword>
<keyword evidence="5" id="KW-0067">ATP-binding</keyword>
<feature type="compositionally biased region" description="Polar residues" evidence="6">
    <location>
        <begin position="659"/>
        <end position="677"/>
    </location>
</feature>
<feature type="transmembrane region" description="Helical" evidence="7">
    <location>
        <begin position="223"/>
        <end position="242"/>
    </location>
</feature>
<dbReference type="GeneID" id="94344639"/>
<accession>A0A976IFP8</accession>
<keyword evidence="3 7" id="KW-1133">Transmembrane helix</keyword>
<evidence type="ECO:0000256" key="5">
    <source>
        <dbReference type="PROSITE-ProRule" id="PRU00781"/>
    </source>
</evidence>
<evidence type="ECO:0000259" key="8">
    <source>
        <dbReference type="PROSITE" id="PS50261"/>
    </source>
</evidence>
<feature type="compositionally biased region" description="Basic and acidic residues" evidence="6">
    <location>
        <begin position="1099"/>
        <end position="1109"/>
    </location>
</feature>
<dbReference type="PANTHER" id="PTHR23086:SF8">
    <property type="entry name" value="PHOSPHATIDYLINOSITOL 5-PHOSPHATE 4-KINASE, ISOFORM A"/>
    <property type="match status" value="1"/>
</dbReference>